<comment type="function">
    <text evidence="5">Bidirectionally degrades single-stranded DNA into large acid-insoluble oligonucleotides, which are then degraded further into small acid-soluble oligonucleotides.</text>
</comment>
<proteinExistence type="inferred from homology"/>
<dbReference type="GO" id="GO:0009318">
    <property type="term" value="C:exodeoxyribonuclease VII complex"/>
    <property type="evidence" value="ECO:0007669"/>
    <property type="project" value="UniProtKB-UniRule"/>
</dbReference>
<dbReference type="GO" id="GO:0006308">
    <property type="term" value="P:DNA catabolic process"/>
    <property type="evidence" value="ECO:0007669"/>
    <property type="project" value="UniProtKB-UniRule"/>
</dbReference>
<accession>A0A2N5XKH3</accession>
<sequence length="586" mass="63789">MADASPSNATEFTVSEISYAVKSSIEDQFGYVRVRGELGRVSRPASGHIYLDLKDEKSVLSGIIWRGAASKLAVKPEQGLEVIATGKLTTFPGQSKYQMVIDRMEPAGAGALMALLEERKKKLAAEGLFEQDRKKPLPFLPRVIGVVTSPTGAVIRDILHRVQDRFPVHVLVWPVRVQGENCADEVANGVRGFNALPEGGAIPRPDLIIVARGGGSLEDLWGFNEEAPARAVSESVIPVISAVGHETDVTLIDYVADLRAPTPTGAAEIALPIRSELLSTLGDLHLRQYGAVSRMMDRRRVDLRSAARALPQPRDILALARQRFDMASGRLGLSLTTATQSRRSQLTMANGRLRPALVSDRIVIQKEKLADRRERLQRSIALLTLPQKRKQLEASARLLESLSHKGVLARGFALVRDRNGRPMRRAEQIGAGQSLCLEFADGSINATSALIDSFEPGPSEKDPSGSGDQILKSATKSDVETEATGIMSAAAISASDIEANLRSMTGKPVRRRVVRSKQDGKETETSVESVDAPAPTEEISAQRLEQATEKLTKAIEKEILERIKEQSKPARTRKKSDDDEAQGTLF</sequence>
<evidence type="ECO:0000259" key="7">
    <source>
        <dbReference type="Pfam" id="PF02601"/>
    </source>
</evidence>
<protein>
    <recommendedName>
        <fullName evidence="5">Exodeoxyribonuclease 7 large subunit</fullName>
        <ecNumber evidence="5">3.1.11.6</ecNumber>
    </recommendedName>
    <alternativeName>
        <fullName evidence="5">Exodeoxyribonuclease VII large subunit</fullName>
        <shortName evidence="5">Exonuclease VII large subunit</shortName>
    </alternativeName>
</protein>
<comment type="caution">
    <text evidence="9">The sequence shown here is derived from an EMBL/GenBank/DDBJ whole genome shotgun (WGS) entry which is preliminary data.</text>
</comment>
<dbReference type="GO" id="GO:0003676">
    <property type="term" value="F:nucleic acid binding"/>
    <property type="evidence" value="ECO:0007669"/>
    <property type="project" value="InterPro"/>
</dbReference>
<organism evidence="9 10">
    <name type="scientific">Cohaesibacter celericrescens</name>
    <dbReference type="NCBI Taxonomy" id="2067669"/>
    <lineage>
        <taxon>Bacteria</taxon>
        <taxon>Pseudomonadati</taxon>
        <taxon>Pseudomonadota</taxon>
        <taxon>Alphaproteobacteria</taxon>
        <taxon>Hyphomicrobiales</taxon>
        <taxon>Cohaesibacteraceae</taxon>
    </lineage>
</organism>
<feature type="domain" description="Exonuclease VII large subunit C-terminal" evidence="7">
    <location>
        <begin position="128"/>
        <end position="446"/>
    </location>
</feature>
<evidence type="ECO:0000313" key="10">
    <source>
        <dbReference type="Proteomes" id="UP000234881"/>
    </source>
</evidence>
<dbReference type="InterPro" id="IPR025824">
    <property type="entry name" value="OB-fold_nuc-bd_dom"/>
</dbReference>
<evidence type="ECO:0000256" key="6">
    <source>
        <dbReference type="SAM" id="MobiDB-lite"/>
    </source>
</evidence>
<evidence type="ECO:0000256" key="4">
    <source>
        <dbReference type="ARBA" id="ARBA00022839"/>
    </source>
</evidence>
<dbReference type="Pfam" id="PF02601">
    <property type="entry name" value="Exonuc_VII_L"/>
    <property type="match status" value="1"/>
</dbReference>
<evidence type="ECO:0000256" key="1">
    <source>
        <dbReference type="ARBA" id="ARBA00022490"/>
    </source>
</evidence>
<keyword evidence="1 5" id="KW-0963">Cytoplasm</keyword>
<gene>
    <name evidence="5" type="primary">xseA</name>
    <name evidence="9" type="ORF">C0081_22030</name>
</gene>
<evidence type="ECO:0000256" key="3">
    <source>
        <dbReference type="ARBA" id="ARBA00022801"/>
    </source>
</evidence>
<dbReference type="GO" id="GO:0008855">
    <property type="term" value="F:exodeoxyribonuclease VII activity"/>
    <property type="evidence" value="ECO:0007669"/>
    <property type="project" value="UniProtKB-UniRule"/>
</dbReference>
<dbReference type="OrthoDB" id="9802795at2"/>
<comment type="similarity">
    <text evidence="5">Belongs to the XseA family.</text>
</comment>
<dbReference type="InterPro" id="IPR020579">
    <property type="entry name" value="Exonuc_VII_lsu_C"/>
</dbReference>
<dbReference type="Pfam" id="PF13742">
    <property type="entry name" value="tRNA_anti_2"/>
    <property type="match status" value="1"/>
</dbReference>
<evidence type="ECO:0000259" key="8">
    <source>
        <dbReference type="Pfam" id="PF13742"/>
    </source>
</evidence>
<evidence type="ECO:0000256" key="2">
    <source>
        <dbReference type="ARBA" id="ARBA00022722"/>
    </source>
</evidence>
<dbReference type="EMBL" id="PKUQ01000055">
    <property type="protein sequence ID" value="PLW74984.1"/>
    <property type="molecule type" value="Genomic_DNA"/>
</dbReference>
<dbReference type="CDD" id="cd04489">
    <property type="entry name" value="ExoVII_LU_OBF"/>
    <property type="match status" value="1"/>
</dbReference>
<comment type="subcellular location">
    <subcellularLocation>
        <location evidence="5">Cytoplasm</location>
    </subcellularLocation>
</comment>
<dbReference type="EC" id="3.1.11.6" evidence="5"/>
<comment type="subunit">
    <text evidence="5">Heterooligomer composed of large and small subunits.</text>
</comment>
<feature type="region of interest" description="Disordered" evidence="6">
    <location>
        <begin position="562"/>
        <end position="586"/>
    </location>
</feature>
<dbReference type="AlphaFoldDB" id="A0A2N5XKH3"/>
<feature type="region of interest" description="Disordered" evidence="6">
    <location>
        <begin position="450"/>
        <end position="477"/>
    </location>
</feature>
<dbReference type="Proteomes" id="UP000234881">
    <property type="component" value="Unassembled WGS sequence"/>
</dbReference>
<feature type="domain" description="OB-fold nucleic acid binding" evidence="8">
    <location>
        <begin position="12"/>
        <end position="105"/>
    </location>
</feature>
<dbReference type="HAMAP" id="MF_00378">
    <property type="entry name" value="Exonuc_7_L"/>
    <property type="match status" value="1"/>
</dbReference>
<keyword evidence="4 5" id="KW-0269">Exonuclease</keyword>
<dbReference type="GO" id="GO:0005737">
    <property type="term" value="C:cytoplasm"/>
    <property type="evidence" value="ECO:0007669"/>
    <property type="project" value="UniProtKB-SubCell"/>
</dbReference>
<dbReference type="PANTHER" id="PTHR30008">
    <property type="entry name" value="EXODEOXYRIBONUCLEASE 7 LARGE SUBUNIT"/>
    <property type="match status" value="1"/>
</dbReference>
<evidence type="ECO:0000313" key="9">
    <source>
        <dbReference type="EMBL" id="PLW74984.1"/>
    </source>
</evidence>
<dbReference type="RefSeq" id="WP_101535884.1">
    <property type="nucleotide sequence ID" value="NZ_PKUQ01000055.1"/>
</dbReference>
<dbReference type="PANTHER" id="PTHR30008:SF0">
    <property type="entry name" value="EXODEOXYRIBONUCLEASE 7 LARGE SUBUNIT"/>
    <property type="match status" value="1"/>
</dbReference>
<name>A0A2N5XKH3_9HYPH</name>
<reference evidence="9 10" key="1">
    <citation type="submission" date="2018-01" db="EMBL/GenBank/DDBJ databases">
        <title>The draft genome sequence of Cohaesibacter sp. H1304.</title>
        <authorList>
            <person name="Wang N.-N."/>
            <person name="Du Z.-J."/>
        </authorList>
    </citation>
    <scope>NUCLEOTIDE SEQUENCE [LARGE SCALE GENOMIC DNA]</scope>
    <source>
        <strain evidence="9 10">H1304</strain>
    </source>
</reference>
<keyword evidence="2 5" id="KW-0540">Nuclease</keyword>
<comment type="catalytic activity">
    <reaction evidence="5">
        <text>Exonucleolytic cleavage in either 5'- to 3'- or 3'- to 5'-direction to yield nucleoside 5'-phosphates.</text>
        <dbReference type="EC" id="3.1.11.6"/>
    </reaction>
</comment>
<dbReference type="InterPro" id="IPR003753">
    <property type="entry name" value="Exonuc_VII_L"/>
</dbReference>
<evidence type="ECO:0000256" key="5">
    <source>
        <dbReference type="HAMAP-Rule" id="MF_00378"/>
    </source>
</evidence>
<dbReference type="NCBIfam" id="TIGR00237">
    <property type="entry name" value="xseA"/>
    <property type="match status" value="1"/>
</dbReference>
<keyword evidence="3 5" id="KW-0378">Hydrolase</keyword>
<keyword evidence="10" id="KW-1185">Reference proteome</keyword>
<feature type="region of interest" description="Disordered" evidence="6">
    <location>
        <begin position="508"/>
        <end position="544"/>
    </location>
</feature>